<reference evidence="2" key="1">
    <citation type="submission" date="2017-09" db="EMBL/GenBank/DDBJ databases">
        <authorList>
            <person name="Varghese N."/>
            <person name="Submissions S."/>
        </authorList>
    </citation>
    <scope>NUCLEOTIDE SEQUENCE [LARGE SCALE GENOMIC DNA]</scope>
    <source>
        <strain evidence="2">CGMCC 1.12461</strain>
    </source>
</reference>
<accession>A0A285IW29</accession>
<proteinExistence type="predicted"/>
<keyword evidence="2" id="KW-1185">Reference proteome</keyword>
<organism evidence="1 2">
    <name type="scientific">Arsukibacterium tuosuense</name>
    <dbReference type="NCBI Taxonomy" id="1323745"/>
    <lineage>
        <taxon>Bacteria</taxon>
        <taxon>Pseudomonadati</taxon>
        <taxon>Pseudomonadota</taxon>
        <taxon>Gammaproteobacteria</taxon>
        <taxon>Chromatiales</taxon>
        <taxon>Chromatiaceae</taxon>
        <taxon>Arsukibacterium</taxon>
    </lineage>
</organism>
<dbReference type="EMBL" id="OBEB01000003">
    <property type="protein sequence ID" value="SNY51306.1"/>
    <property type="molecule type" value="Genomic_DNA"/>
</dbReference>
<dbReference type="Proteomes" id="UP000219353">
    <property type="component" value="Unassembled WGS sequence"/>
</dbReference>
<evidence type="ECO:0000313" key="2">
    <source>
        <dbReference type="Proteomes" id="UP000219353"/>
    </source>
</evidence>
<protein>
    <submittedName>
        <fullName evidence="1">Uncharacterized protein</fullName>
    </submittedName>
</protein>
<sequence>MKSKYFKIRHLLAVLGIGFIVISSGLSRHEGSNINDVNLEILHISFASVVEFKVTQVGKAIEIYLRIVR</sequence>
<gene>
    <name evidence="1" type="ORF">SAMN06297280_1811</name>
</gene>
<name>A0A285IW29_9GAMM</name>
<evidence type="ECO:0000313" key="1">
    <source>
        <dbReference type="EMBL" id="SNY51306.1"/>
    </source>
</evidence>
<dbReference type="AlphaFoldDB" id="A0A285IW29"/>